<dbReference type="GO" id="GO:0016757">
    <property type="term" value="F:glycosyltransferase activity"/>
    <property type="evidence" value="ECO:0007669"/>
    <property type="project" value="UniProtKB-KW"/>
</dbReference>
<dbReference type="SUPFAM" id="SSF53756">
    <property type="entry name" value="UDP-Glycosyltransferase/glycogen phosphorylase"/>
    <property type="match status" value="1"/>
</dbReference>
<sequence length="386" mass="43263">MKVLHLLKTSTGATWALRQLRELVKLGIEVHVALPDGPLVKEYQAVGVHTHLLQTGIYVKTPWKNIALFKQFKQLVEQVKPDIIHSHFVATTLTMRLALGKNHPIKRIFHVPGPLHLEHKLFRNVELFTAGNADYWLASCRWTAKAYQRFGVDKKRIGLVYYGVDINDFKIGLSAKLHQALELSPDTKIIGNVAYFYAPKKHLGQKRGLKGHEDLIDAIDIASKTQKDIVGVFVGGPWAGCQDYMNEVIEYAKNKRYGRYYFLGLRRDIQQLYGDFTLAVHPSHSENVGGAVESLFCQCPTISSDVGGFPDLVKPNVTGWLTPAKDPQALASTLLIALEDKTTRDTLAKQGRALAQQMFDVRNNAQDVANYYTKLLSDNELGVSND</sequence>
<dbReference type="PANTHER" id="PTHR12526:SF510">
    <property type="entry name" value="D-INOSITOL 3-PHOSPHATE GLYCOSYLTRANSFERASE"/>
    <property type="match status" value="1"/>
</dbReference>
<dbReference type="RefSeq" id="WP_184425541.1">
    <property type="nucleotide sequence ID" value="NZ_AP027362.1"/>
</dbReference>
<feature type="domain" description="Glycosyl transferase family 1" evidence="3">
    <location>
        <begin position="208"/>
        <end position="352"/>
    </location>
</feature>
<evidence type="ECO:0000259" key="4">
    <source>
        <dbReference type="Pfam" id="PF13439"/>
    </source>
</evidence>
<dbReference type="InterPro" id="IPR001296">
    <property type="entry name" value="Glyco_trans_1"/>
</dbReference>
<feature type="domain" description="Glycosyltransferase subfamily 4-like N-terminal" evidence="4">
    <location>
        <begin position="14"/>
        <end position="167"/>
    </location>
</feature>
<dbReference type="PANTHER" id="PTHR12526">
    <property type="entry name" value="GLYCOSYLTRANSFERASE"/>
    <property type="match status" value="1"/>
</dbReference>
<comment type="caution">
    <text evidence="5">The sequence shown here is derived from an EMBL/GenBank/DDBJ whole genome shotgun (WGS) entry which is preliminary data.</text>
</comment>
<dbReference type="CDD" id="cd03801">
    <property type="entry name" value="GT4_PimA-like"/>
    <property type="match status" value="1"/>
</dbReference>
<evidence type="ECO:0000259" key="3">
    <source>
        <dbReference type="Pfam" id="PF00534"/>
    </source>
</evidence>
<name>A0A7X0NJ59_9GAMM</name>
<keyword evidence="2 5" id="KW-0808">Transferase</keyword>
<dbReference type="GO" id="GO:1901135">
    <property type="term" value="P:carbohydrate derivative metabolic process"/>
    <property type="evidence" value="ECO:0007669"/>
    <property type="project" value="UniProtKB-ARBA"/>
</dbReference>
<accession>A0A7X0NJ59</accession>
<dbReference type="Proteomes" id="UP000537141">
    <property type="component" value="Unassembled WGS sequence"/>
</dbReference>
<evidence type="ECO:0000313" key="6">
    <source>
        <dbReference type="Proteomes" id="UP000537141"/>
    </source>
</evidence>
<evidence type="ECO:0000256" key="2">
    <source>
        <dbReference type="ARBA" id="ARBA00022679"/>
    </source>
</evidence>
<dbReference type="Gene3D" id="3.40.50.2000">
    <property type="entry name" value="Glycogen Phosphorylase B"/>
    <property type="match status" value="2"/>
</dbReference>
<dbReference type="AlphaFoldDB" id="A0A7X0NJ59"/>
<proteinExistence type="predicted"/>
<protein>
    <submittedName>
        <fullName evidence="5">Glycosyltransferase involved in cell wall biosynthesis</fullName>
    </submittedName>
</protein>
<keyword evidence="1" id="KW-0328">Glycosyltransferase</keyword>
<evidence type="ECO:0000256" key="1">
    <source>
        <dbReference type="ARBA" id="ARBA00022676"/>
    </source>
</evidence>
<dbReference type="Pfam" id="PF13439">
    <property type="entry name" value="Glyco_transf_4"/>
    <property type="match status" value="1"/>
</dbReference>
<dbReference type="Pfam" id="PF00534">
    <property type="entry name" value="Glycos_transf_1"/>
    <property type="match status" value="1"/>
</dbReference>
<dbReference type="InterPro" id="IPR028098">
    <property type="entry name" value="Glyco_trans_4-like_N"/>
</dbReference>
<keyword evidence="6" id="KW-1185">Reference proteome</keyword>
<evidence type="ECO:0000313" key="5">
    <source>
        <dbReference type="EMBL" id="MBB6544432.1"/>
    </source>
</evidence>
<organism evidence="5 6">
    <name type="scientific">Thalassotalea piscium</name>
    <dbReference type="NCBI Taxonomy" id="1230533"/>
    <lineage>
        <taxon>Bacteria</taxon>
        <taxon>Pseudomonadati</taxon>
        <taxon>Pseudomonadota</taxon>
        <taxon>Gammaproteobacteria</taxon>
        <taxon>Alteromonadales</taxon>
        <taxon>Colwelliaceae</taxon>
        <taxon>Thalassotalea</taxon>
    </lineage>
</organism>
<reference evidence="5 6" key="1">
    <citation type="submission" date="2020-08" db="EMBL/GenBank/DDBJ databases">
        <title>Genomic Encyclopedia of Type Strains, Phase IV (KMG-IV): sequencing the most valuable type-strain genomes for metagenomic binning, comparative biology and taxonomic classification.</title>
        <authorList>
            <person name="Goeker M."/>
        </authorList>
    </citation>
    <scope>NUCLEOTIDE SEQUENCE [LARGE SCALE GENOMIC DNA]</scope>
    <source>
        <strain evidence="5 6">DSM 26287</strain>
    </source>
</reference>
<dbReference type="EMBL" id="JACHHU010000029">
    <property type="protein sequence ID" value="MBB6544432.1"/>
    <property type="molecule type" value="Genomic_DNA"/>
</dbReference>
<gene>
    <name evidence="5" type="ORF">HNQ55_002965</name>
</gene>